<proteinExistence type="predicted"/>
<keyword evidence="3" id="KW-1185">Reference proteome</keyword>
<evidence type="ECO:0000313" key="2">
    <source>
        <dbReference type="EMBL" id="MDN4613716.1"/>
    </source>
</evidence>
<feature type="signal peptide" evidence="1">
    <location>
        <begin position="1"/>
        <end position="20"/>
    </location>
</feature>
<organism evidence="2 3">
    <name type="scientific">Leifsonia williamsii</name>
    <dbReference type="NCBI Taxonomy" id="3035919"/>
    <lineage>
        <taxon>Bacteria</taxon>
        <taxon>Bacillati</taxon>
        <taxon>Actinomycetota</taxon>
        <taxon>Actinomycetes</taxon>
        <taxon>Micrococcales</taxon>
        <taxon>Microbacteriaceae</taxon>
        <taxon>Leifsonia</taxon>
    </lineage>
</organism>
<reference evidence="2" key="1">
    <citation type="submission" date="2023-06" db="EMBL/GenBank/DDBJ databases">
        <title>MT1 and MT2 Draft Genomes of Novel Species.</title>
        <authorList>
            <person name="Venkateswaran K."/>
        </authorList>
    </citation>
    <scope>NUCLEOTIDE SEQUENCE</scope>
    <source>
        <strain evidence="2">F6_8S_P_1B</strain>
    </source>
</reference>
<evidence type="ECO:0000256" key="1">
    <source>
        <dbReference type="SAM" id="SignalP"/>
    </source>
</evidence>
<evidence type="ECO:0000313" key="3">
    <source>
        <dbReference type="Proteomes" id="UP001174208"/>
    </source>
</evidence>
<comment type="caution">
    <text evidence="2">The sequence shown here is derived from an EMBL/GenBank/DDBJ whole genome shotgun (WGS) entry which is preliminary data.</text>
</comment>
<protein>
    <submittedName>
        <fullName evidence="2">Uncharacterized protein</fullName>
    </submittedName>
</protein>
<dbReference type="EMBL" id="JAROCF010000001">
    <property type="protein sequence ID" value="MDN4613716.1"/>
    <property type="molecule type" value="Genomic_DNA"/>
</dbReference>
<name>A0ABT8K8D4_9MICO</name>
<feature type="chain" id="PRO_5047453274" evidence="1">
    <location>
        <begin position="21"/>
        <end position="258"/>
    </location>
</feature>
<gene>
    <name evidence="2" type="ORF">P5G50_04550</name>
</gene>
<dbReference type="Proteomes" id="UP001174208">
    <property type="component" value="Unassembled WGS sequence"/>
</dbReference>
<dbReference type="RefSeq" id="WP_301210103.1">
    <property type="nucleotide sequence ID" value="NZ_JAROCF010000001.1"/>
</dbReference>
<accession>A0ABT8K8D4</accession>
<sequence length="258" mass="26066">MAALAVGGLACGLLSGFAPADAEAVNAAEAVAAIQQVAPEAVAAAIGGTNGADAAAAATAATEAGTVVVPADAAAGIRLGGETPGLTIGLPFAQRADDATASALPGVVVYDNNNGSSTVPVIRRNGSVQINTVIDRPTAPKRYLYAMALPVGASLRSTPGGGVESFGGAPDAAVLHVDAPWAKDARGGAVPTHYEVSGRSFTQVVDFTPRTAFPVTADPAIYIDRTTTQVINVVNRGVQTRWKFQLLHRGCANVVQRE</sequence>
<keyword evidence="1" id="KW-0732">Signal</keyword>